<name>A0A4X2LSJ6_VOMUR</name>
<dbReference type="PANTHER" id="PTHR23232:SF142">
    <property type="entry name" value="GASTRULA ZINC FINGER PROTEIN XLCGF57.1-LIKE-RELATED"/>
    <property type="match status" value="1"/>
</dbReference>
<evidence type="ECO:0000259" key="1">
    <source>
        <dbReference type="PROSITE" id="PS50805"/>
    </source>
</evidence>
<dbReference type="CDD" id="cd07765">
    <property type="entry name" value="KRAB_A-box"/>
    <property type="match status" value="1"/>
</dbReference>
<dbReference type="SUPFAM" id="SSF109640">
    <property type="entry name" value="KRAB domain (Kruppel-associated box)"/>
    <property type="match status" value="1"/>
</dbReference>
<dbReference type="SMART" id="SM00349">
    <property type="entry name" value="KRAB"/>
    <property type="match status" value="1"/>
</dbReference>
<protein>
    <recommendedName>
        <fullName evidence="1">KRAB domain-containing protein</fullName>
    </recommendedName>
</protein>
<dbReference type="GeneTree" id="ENSGT00940000162000"/>
<feature type="domain" description="KRAB" evidence="1">
    <location>
        <begin position="38"/>
        <end position="109"/>
    </location>
</feature>
<dbReference type="STRING" id="29139.ENSVURP00010027043"/>
<keyword evidence="3" id="KW-1185">Reference proteome</keyword>
<organism evidence="2 3">
    <name type="scientific">Vombatus ursinus</name>
    <name type="common">Common wombat</name>
    <dbReference type="NCBI Taxonomy" id="29139"/>
    <lineage>
        <taxon>Eukaryota</taxon>
        <taxon>Metazoa</taxon>
        <taxon>Chordata</taxon>
        <taxon>Craniata</taxon>
        <taxon>Vertebrata</taxon>
        <taxon>Euteleostomi</taxon>
        <taxon>Mammalia</taxon>
        <taxon>Metatheria</taxon>
        <taxon>Diprotodontia</taxon>
        <taxon>Vombatidae</taxon>
        <taxon>Vombatus</taxon>
    </lineage>
</organism>
<evidence type="ECO:0000313" key="2">
    <source>
        <dbReference type="Ensembl" id="ENSVURP00010027043.1"/>
    </source>
</evidence>
<dbReference type="InterPro" id="IPR036051">
    <property type="entry name" value="KRAB_dom_sf"/>
</dbReference>
<reference evidence="2" key="3">
    <citation type="submission" date="2025-09" db="UniProtKB">
        <authorList>
            <consortium name="Ensembl"/>
        </authorList>
    </citation>
    <scope>IDENTIFICATION</scope>
</reference>
<dbReference type="OMA" id="QESMTHE"/>
<dbReference type="Proteomes" id="UP000314987">
    <property type="component" value="Unassembled WGS sequence"/>
</dbReference>
<dbReference type="AlphaFoldDB" id="A0A4X2LSJ6"/>
<proteinExistence type="predicted"/>
<dbReference type="InterPro" id="IPR050169">
    <property type="entry name" value="Krueppel_C2H2_ZnF"/>
</dbReference>
<dbReference type="Pfam" id="PF01352">
    <property type="entry name" value="KRAB"/>
    <property type="match status" value="1"/>
</dbReference>
<sequence>MEGPRAALHTQLVIFRGPLPLKFLPISPQRRLLGLESVTFQDVAVTFTAEEWEQLGPPQKALYREVMLENYGNLVCLGFAACKPEVIDQLEQGQAPWKPGAGESRSSQAGECLKARDMRSPCGWELCEVLAWELSKVPRLVRKD</sequence>
<dbReference type="PROSITE" id="PS50805">
    <property type="entry name" value="KRAB"/>
    <property type="match status" value="1"/>
</dbReference>
<dbReference type="InterPro" id="IPR001909">
    <property type="entry name" value="KRAB"/>
</dbReference>
<dbReference type="GO" id="GO:0006355">
    <property type="term" value="P:regulation of DNA-templated transcription"/>
    <property type="evidence" value="ECO:0007669"/>
    <property type="project" value="InterPro"/>
</dbReference>
<reference evidence="3" key="1">
    <citation type="submission" date="2018-12" db="EMBL/GenBank/DDBJ databases">
        <authorList>
            <person name="Yazar S."/>
        </authorList>
    </citation>
    <scope>NUCLEOTIDE SEQUENCE [LARGE SCALE GENOMIC DNA]</scope>
</reference>
<evidence type="ECO:0000313" key="3">
    <source>
        <dbReference type="Proteomes" id="UP000314987"/>
    </source>
</evidence>
<dbReference type="Ensembl" id="ENSVURT00010030805.1">
    <property type="protein sequence ID" value="ENSVURP00010027043.1"/>
    <property type="gene ID" value="ENSVURG00010020713.1"/>
</dbReference>
<reference evidence="2" key="2">
    <citation type="submission" date="2025-08" db="UniProtKB">
        <authorList>
            <consortium name="Ensembl"/>
        </authorList>
    </citation>
    <scope>IDENTIFICATION</scope>
</reference>
<dbReference type="Gene3D" id="6.10.140.140">
    <property type="match status" value="1"/>
</dbReference>
<dbReference type="PANTHER" id="PTHR23232">
    <property type="entry name" value="KRAB DOMAIN C2H2 ZINC FINGER"/>
    <property type="match status" value="1"/>
</dbReference>
<accession>A0A4X2LSJ6</accession>